<gene>
    <name evidence="2" type="ORF">A4V02_01630</name>
</gene>
<dbReference type="STRING" id="1796646.A4V02_01630"/>
<keyword evidence="3" id="KW-1185">Reference proteome</keyword>
<dbReference type="KEGG" id="pary:A4V02_01630"/>
<dbReference type="InterPro" id="IPR035386">
    <property type="entry name" value="Arm-DNA-bind_5"/>
</dbReference>
<reference evidence="3" key="1">
    <citation type="submission" date="2016-04" db="EMBL/GenBank/DDBJ databases">
        <title>Complete Genome Sequences of Twelve Strains of a Stable Defined Moderately Diverse Mouse Microbiota 2 (sDMDMm2).</title>
        <authorList>
            <person name="Uchimura Y."/>
            <person name="Wyss M."/>
            <person name="Brugiroux S."/>
            <person name="Limenitakis J.P."/>
            <person name="Stecher B."/>
            <person name="McCoy K.D."/>
            <person name="Macpherson A.J."/>
        </authorList>
    </citation>
    <scope>NUCLEOTIDE SEQUENCE [LARGE SCALE GENOMIC DNA]</scope>
    <source>
        <strain evidence="3">YL27</strain>
    </source>
</reference>
<accession>A0A1Z2XEV5</accession>
<proteinExistence type="predicted"/>
<dbReference type="AlphaFoldDB" id="A0A1B1S6Y7"/>
<dbReference type="EMBL" id="CP015402">
    <property type="protein sequence ID" value="ANU62562.1"/>
    <property type="molecule type" value="Genomic_DNA"/>
</dbReference>
<dbReference type="Proteomes" id="UP000186351">
    <property type="component" value="Chromosome"/>
</dbReference>
<feature type="domain" description="Arm DNA-binding" evidence="1">
    <location>
        <begin position="17"/>
        <end position="103"/>
    </location>
</feature>
<organism evidence="2 3">
    <name type="scientific">Muribaculum intestinale</name>
    <dbReference type="NCBI Taxonomy" id="1796646"/>
    <lineage>
        <taxon>Bacteria</taxon>
        <taxon>Pseudomonadati</taxon>
        <taxon>Bacteroidota</taxon>
        <taxon>Bacteroidia</taxon>
        <taxon>Bacteroidales</taxon>
        <taxon>Muribaculaceae</taxon>
        <taxon>Muribaculum</taxon>
    </lineage>
</organism>
<evidence type="ECO:0000313" key="3">
    <source>
        <dbReference type="Proteomes" id="UP000186351"/>
    </source>
</evidence>
<name>A0A1B1S6Y7_9BACT</name>
<accession>A0A1B1S6Y7</accession>
<dbReference type="OrthoDB" id="1493636at2"/>
<dbReference type="Pfam" id="PF17293">
    <property type="entry name" value="Arm-DNA-bind_5"/>
    <property type="match status" value="1"/>
</dbReference>
<sequence length="138" mass="15901">MSKKTLMYQANYYTLTFMIRKAQQKKSGETPIFARITVSGQRAEFNINRSVDPDNWNAAKGLSFGKSKRDIELNKYLDSIRVRISEIHASLVKDEEAINPLIIKQHFLGNAEGPKMLCAVFNYVNEQHKERFDRGDCI</sequence>
<protein>
    <recommendedName>
        <fullName evidence="1">Arm DNA-binding domain-containing protein</fullName>
    </recommendedName>
</protein>
<evidence type="ECO:0000313" key="2">
    <source>
        <dbReference type="EMBL" id="ANU62562.1"/>
    </source>
</evidence>
<evidence type="ECO:0000259" key="1">
    <source>
        <dbReference type="Pfam" id="PF17293"/>
    </source>
</evidence>